<dbReference type="Gene3D" id="3.40.50.11980">
    <property type="match status" value="1"/>
</dbReference>
<proteinExistence type="predicted"/>
<keyword evidence="4" id="KW-1185">Reference proteome</keyword>
<evidence type="ECO:0000313" key="4">
    <source>
        <dbReference type="Proteomes" id="UP000075881"/>
    </source>
</evidence>
<reference evidence="4" key="1">
    <citation type="submission" date="2013-03" db="EMBL/GenBank/DDBJ databases">
        <title>The Genome Sequence of Anopheles christyi ACHKN1017.</title>
        <authorList>
            <consortium name="The Broad Institute Genomics Platform"/>
            <person name="Neafsey D.E."/>
            <person name="Besansky N."/>
            <person name="Walker B."/>
            <person name="Young S.K."/>
            <person name="Zeng Q."/>
            <person name="Gargeya S."/>
            <person name="Fitzgerald M."/>
            <person name="Haas B."/>
            <person name="Abouelleil A."/>
            <person name="Allen A.W."/>
            <person name="Alvarado L."/>
            <person name="Arachchi H.M."/>
            <person name="Berlin A.M."/>
            <person name="Chapman S.B."/>
            <person name="Gainer-Dewar J."/>
            <person name="Goldberg J."/>
            <person name="Griggs A."/>
            <person name="Gujja S."/>
            <person name="Hansen M."/>
            <person name="Howarth C."/>
            <person name="Imamovic A."/>
            <person name="Ireland A."/>
            <person name="Larimer J."/>
            <person name="McCowan C."/>
            <person name="Murphy C."/>
            <person name="Pearson M."/>
            <person name="Poon T.W."/>
            <person name="Priest M."/>
            <person name="Roberts A."/>
            <person name="Saif S."/>
            <person name="Shea T."/>
            <person name="Sisk P."/>
            <person name="Sykes S."/>
            <person name="Wortman J."/>
            <person name="Nusbaum C."/>
            <person name="Birren B."/>
        </authorList>
    </citation>
    <scope>NUCLEOTIDE SEQUENCE [LARGE SCALE GENOMIC DNA]</scope>
    <source>
        <strain evidence="4">ACHKN1017</strain>
    </source>
</reference>
<evidence type="ECO:0000259" key="2">
    <source>
        <dbReference type="Pfam" id="PF11977"/>
    </source>
</evidence>
<dbReference type="Pfam" id="PF11977">
    <property type="entry name" value="RNase_Zc3h12a"/>
    <property type="match status" value="1"/>
</dbReference>
<name>A0A182JQI3_9DIPT</name>
<dbReference type="STRING" id="43041.A0A182JQI3"/>
<dbReference type="GO" id="GO:0036464">
    <property type="term" value="C:cytoplasmic ribonucleoprotein granule"/>
    <property type="evidence" value="ECO:0007669"/>
    <property type="project" value="TreeGrafter"/>
</dbReference>
<dbReference type="Proteomes" id="UP000075881">
    <property type="component" value="Unassembled WGS sequence"/>
</dbReference>
<dbReference type="GO" id="GO:0004521">
    <property type="term" value="F:RNA endonuclease activity"/>
    <property type="evidence" value="ECO:0007669"/>
    <property type="project" value="TreeGrafter"/>
</dbReference>
<organism evidence="3 4">
    <name type="scientific">Anopheles christyi</name>
    <dbReference type="NCBI Taxonomy" id="43041"/>
    <lineage>
        <taxon>Eukaryota</taxon>
        <taxon>Metazoa</taxon>
        <taxon>Ecdysozoa</taxon>
        <taxon>Arthropoda</taxon>
        <taxon>Hexapoda</taxon>
        <taxon>Insecta</taxon>
        <taxon>Pterygota</taxon>
        <taxon>Neoptera</taxon>
        <taxon>Endopterygota</taxon>
        <taxon>Diptera</taxon>
        <taxon>Nematocera</taxon>
        <taxon>Culicoidea</taxon>
        <taxon>Culicidae</taxon>
        <taxon>Anophelinae</taxon>
        <taxon>Anopheles</taxon>
    </lineage>
</organism>
<reference evidence="3" key="2">
    <citation type="submission" date="2020-05" db="UniProtKB">
        <authorList>
            <consortium name="EnsemblMetazoa"/>
        </authorList>
    </citation>
    <scope>IDENTIFICATION</scope>
    <source>
        <strain evidence="3">ACHKN1017</strain>
    </source>
</reference>
<dbReference type="GO" id="GO:0003729">
    <property type="term" value="F:mRNA binding"/>
    <property type="evidence" value="ECO:0007669"/>
    <property type="project" value="TreeGrafter"/>
</dbReference>
<dbReference type="PANTHER" id="PTHR12876:SF35">
    <property type="entry name" value="LD08718P-RELATED"/>
    <property type="match status" value="1"/>
</dbReference>
<dbReference type="AlphaFoldDB" id="A0A182JQI3"/>
<dbReference type="PANTHER" id="PTHR12876">
    <property type="entry name" value="N4BP1-RELATED"/>
    <property type="match status" value="1"/>
</dbReference>
<dbReference type="EnsemblMetazoa" id="ACHR000766-RA">
    <property type="protein sequence ID" value="ACHR000766-PA"/>
    <property type="gene ID" value="ACHR000766"/>
</dbReference>
<evidence type="ECO:0000313" key="3">
    <source>
        <dbReference type="EnsemblMetazoa" id="ACHR000766-PA"/>
    </source>
</evidence>
<feature type="region of interest" description="Disordered" evidence="1">
    <location>
        <begin position="1"/>
        <end position="28"/>
    </location>
</feature>
<evidence type="ECO:0000256" key="1">
    <source>
        <dbReference type="SAM" id="MobiDB-lite"/>
    </source>
</evidence>
<feature type="domain" description="RNase NYN" evidence="2">
    <location>
        <begin position="57"/>
        <end position="187"/>
    </location>
</feature>
<dbReference type="InterPro" id="IPR021869">
    <property type="entry name" value="RNase_Zc3h12_NYN"/>
</dbReference>
<accession>A0A182JQI3</accession>
<dbReference type="InterPro" id="IPR051101">
    <property type="entry name" value="ZC3H12/N4BP1_RNase_Reg"/>
</dbReference>
<dbReference type="VEuPathDB" id="VectorBase:ACHR000766"/>
<sequence length="205" mass="24153">MVSNLQEAPNRTKYTKPQIHRKRPEKSNVGIIRKTIRKRRPVLRSPSGINQASRPERRTVLLDACNISYHQRNLTRFSVERLAKALQHFVERGHEVYAILPRFHLYASQWDDLNRLQRLYRKNYIVPTPCKEYPCPKSQVYDDRILMAIAAQYQCAVVSNDRFRDVASEHDDWLYVAQNRRVPFEWDAYGRLAIPPNSSSVLDFV</sequence>
<protein>
    <submittedName>
        <fullName evidence="3">RNase_Zc3h12a domain-containing protein</fullName>
    </submittedName>
</protein>
<dbReference type="GO" id="GO:0005634">
    <property type="term" value="C:nucleus"/>
    <property type="evidence" value="ECO:0007669"/>
    <property type="project" value="TreeGrafter"/>
</dbReference>